<organism evidence="2 3">
    <name type="scientific">Jiella avicenniae</name>
    <dbReference type="NCBI Taxonomy" id="2907202"/>
    <lineage>
        <taxon>Bacteria</taxon>
        <taxon>Pseudomonadati</taxon>
        <taxon>Pseudomonadota</taxon>
        <taxon>Alphaproteobacteria</taxon>
        <taxon>Hyphomicrobiales</taxon>
        <taxon>Aurantimonadaceae</taxon>
        <taxon>Jiella</taxon>
    </lineage>
</organism>
<evidence type="ECO:0000256" key="1">
    <source>
        <dbReference type="SAM" id="MobiDB-lite"/>
    </source>
</evidence>
<protein>
    <submittedName>
        <fullName evidence="2">Cadmium carbonic anhydrase</fullName>
    </submittedName>
</protein>
<gene>
    <name evidence="2" type="ORF">LZD57_08830</name>
</gene>
<dbReference type="Pfam" id="PF10563">
    <property type="entry name" value="CA_like"/>
    <property type="match status" value="1"/>
</dbReference>
<accession>A0A9X1T4L5</accession>
<reference evidence="2" key="1">
    <citation type="submission" date="2022-01" db="EMBL/GenBank/DDBJ databases">
        <title>Jiella avicenniae sp. nov., a novel endophytic bacterium isolated from bark of Avicennia marina.</title>
        <authorList>
            <person name="Tuo L."/>
        </authorList>
    </citation>
    <scope>NUCLEOTIDE SEQUENCE</scope>
    <source>
        <strain evidence="2">CBK1P-4</strain>
    </source>
</reference>
<comment type="caution">
    <text evidence="2">The sequence shown here is derived from an EMBL/GenBank/DDBJ whole genome shotgun (WGS) entry which is preliminary data.</text>
</comment>
<feature type="compositionally biased region" description="Basic and acidic residues" evidence="1">
    <location>
        <begin position="8"/>
        <end position="20"/>
    </location>
</feature>
<evidence type="ECO:0000313" key="3">
    <source>
        <dbReference type="Proteomes" id="UP001139035"/>
    </source>
</evidence>
<dbReference type="RefSeq" id="WP_233719242.1">
    <property type="nucleotide sequence ID" value="NZ_JAJUWU010000007.1"/>
</dbReference>
<dbReference type="AlphaFoldDB" id="A0A9X1T4L5"/>
<feature type="region of interest" description="Disordered" evidence="1">
    <location>
        <begin position="1"/>
        <end position="27"/>
    </location>
</feature>
<keyword evidence="3" id="KW-1185">Reference proteome</keyword>
<dbReference type="EMBL" id="JAJUWU010000007">
    <property type="protein sequence ID" value="MCE7028092.1"/>
    <property type="molecule type" value="Genomic_DNA"/>
</dbReference>
<dbReference type="Proteomes" id="UP001139035">
    <property type="component" value="Unassembled WGS sequence"/>
</dbReference>
<name>A0A9X1T4L5_9HYPH</name>
<dbReference type="InterPro" id="IPR018883">
    <property type="entry name" value="Delta_CA"/>
</dbReference>
<proteinExistence type="predicted"/>
<evidence type="ECO:0000313" key="2">
    <source>
        <dbReference type="EMBL" id="MCE7028092.1"/>
    </source>
</evidence>
<sequence length="277" mass="29282">MPFAAASDARHETASAEGDAKGGICTGFGPQSPRDVGAFEGLNARVFARAPAADSLNLCNLHLHANAEHKASGFSISAGGGEHGGYKCNDSDRLSADELEDPAHGFGPFKGVKPGDTIEVHWVFSSCDVGPGEGLGSCLSKSCSNPALRVEAQTFLVVNDPAALDFESFASHSKEGAGYHQPPALPQGTGTPVVYLGSTTGPKYDQATCSPLQVTWSVRPQCARLDISSLHRWAEKDNVFHESHAHGVRQLVTDPQLLSPIERAVAVTRWDQPLSVE</sequence>